<reference evidence="2" key="1">
    <citation type="submission" date="2021-06" db="EMBL/GenBank/DDBJ databases">
        <authorList>
            <person name="Kallberg Y."/>
            <person name="Tangrot J."/>
            <person name="Rosling A."/>
        </authorList>
    </citation>
    <scope>NUCLEOTIDE SEQUENCE</scope>
    <source>
        <strain evidence="2">87-6 pot B 2015</strain>
    </source>
</reference>
<evidence type="ECO:0000313" key="3">
    <source>
        <dbReference type="Proteomes" id="UP000789375"/>
    </source>
</evidence>
<sequence length="102" mass="11185">SIRRLSKAGTASQEASESSNISTLEVTSERRSSDNPSKKISKVVRSSEEIYMKSRPTIPSTAESHTTSRLVISSFPSFLQSTNDINVTINNNYAGTSEEQEN</sequence>
<feature type="non-terminal residue" evidence="2">
    <location>
        <position position="1"/>
    </location>
</feature>
<name>A0A9N9NK12_FUNMO</name>
<accession>A0A9N9NK12</accession>
<feature type="region of interest" description="Disordered" evidence="1">
    <location>
        <begin position="1"/>
        <end position="44"/>
    </location>
</feature>
<dbReference type="Proteomes" id="UP000789375">
    <property type="component" value="Unassembled WGS sequence"/>
</dbReference>
<keyword evidence="3" id="KW-1185">Reference proteome</keyword>
<organism evidence="2 3">
    <name type="scientific">Funneliformis mosseae</name>
    <name type="common">Endomycorrhizal fungus</name>
    <name type="synonym">Glomus mosseae</name>
    <dbReference type="NCBI Taxonomy" id="27381"/>
    <lineage>
        <taxon>Eukaryota</taxon>
        <taxon>Fungi</taxon>
        <taxon>Fungi incertae sedis</taxon>
        <taxon>Mucoromycota</taxon>
        <taxon>Glomeromycotina</taxon>
        <taxon>Glomeromycetes</taxon>
        <taxon>Glomerales</taxon>
        <taxon>Glomeraceae</taxon>
        <taxon>Funneliformis</taxon>
    </lineage>
</organism>
<proteinExistence type="predicted"/>
<gene>
    <name evidence="2" type="ORF">FMOSSE_LOCUS16355</name>
</gene>
<evidence type="ECO:0000313" key="2">
    <source>
        <dbReference type="EMBL" id="CAG8745026.1"/>
    </source>
</evidence>
<evidence type="ECO:0000256" key="1">
    <source>
        <dbReference type="SAM" id="MobiDB-lite"/>
    </source>
</evidence>
<feature type="compositionally biased region" description="Basic and acidic residues" evidence="1">
    <location>
        <begin position="27"/>
        <end position="37"/>
    </location>
</feature>
<dbReference type="EMBL" id="CAJVPP010022407">
    <property type="protein sequence ID" value="CAG8745026.1"/>
    <property type="molecule type" value="Genomic_DNA"/>
</dbReference>
<comment type="caution">
    <text evidence="2">The sequence shown here is derived from an EMBL/GenBank/DDBJ whole genome shotgun (WGS) entry which is preliminary data.</text>
</comment>
<feature type="compositionally biased region" description="Polar residues" evidence="1">
    <location>
        <begin position="9"/>
        <end position="26"/>
    </location>
</feature>
<dbReference type="AlphaFoldDB" id="A0A9N9NK12"/>
<protein>
    <submittedName>
        <fullName evidence="2">13788_t:CDS:1</fullName>
    </submittedName>
</protein>